<feature type="compositionally biased region" description="Gly residues" evidence="1">
    <location>
        <begin position="77"/>
        <end position="91"/>
    </location>
</feature>
<reference evidence="3" key="1">
    <citation type="submission" date="2022-09" db="EMBL/GenBank/DDBJ databases">
        <authorList>
            <person name="Yuan C."/>
            <person name="Ke Z."/>
        </authorList>
    </citation>
    <scope>NUCLEOTIDE SEQUENCE</scope>
    <source>
        <strain evidence="3">LB-8</strain>
    </source>
</reference>
<feature type="compositionally biased region" description="Basic and acidic residues" evidence="1">
    <location>
        <begin position="105"/>
        <end position="118"/>
    </location>
</feature>
<comment type="caution">
    <text evidence="3">The sequence shown here is derived from an EMBL/GenBank/DDBJ whole genome shotgun (WGS) entry which is preliminary data.</text>
</comment>
<evidence type="ECO:0000256" key="2">
    <source>
        <dbReference type="SAM" id="Phobius"/>
    </source>
</evidence>
<feature type="transmembrane region" description="Helical" evidence="2">
    <location>
        <begin position="29"/>
        <end position="48"/>
    </location>
</feature>
<proteinExistence type="predicted"/>
<dbReference type="AlphaFoldDB" id="A0A9X3B9F4"/>
<keyword evidence="2" id="KW-0812">Transmembrane</keyword>
<sequence length="139" mass="14662">METVYNTEHKEGKVAIAIEEQTAKLPSDYFLWAALGCMAASLTLQILGRKKTSLFIGQWPAPFLLLGIYNKLVKQEGSGGRNQGGNRGSQGGSKSNTSQRGLASADKETKENVSREGGKASQGGGRSSESGNRGGGRNS</sequence>
<name>A0A9X3B9F4_9BACT</name>
<reference evidence="3" key="2">
    <citation type="submission" date="2023-04" db="EMBL/GenBank/DDBJ databases">
        <title>Paracnuella aquatica gen. nov., sp. nov., a member of the family Chitinophagaceae isolated from a hot spring.</title>
        <authorList>
            <person name="Wang C."/>
        </authorList>
    </citation>
    <scope>NUCLEOTIDE SEQUENCE</scope>
    <source>
        <strain evidence="3">LB-8</strain>
    </source>
</reference>
<keyword evidence="2" id="KW-1133">Transmembrane helix</keyword>
<organism evidence="3 4">
    <name type="scientific">Paraflavisolibacter caeni</name>
    <dbReference type="NCBI Taxonomy" id="2982496"/>
    <lineage>
        <taxon>Bacteria</taxon>
        <taxon>Pseudomonadati</taxon>
        <taxon>Bacteroidota</taxon>
        <taxon>Chitinophagia</taxon>
        <taxon>Chitinophagales</taxon>
        <taxon>Chitinophagaceae</taxon>
        <taxon>Paraflavisolibacter</taxon>
    </lineage>
</organism>
<evidence type="ECO:0000313" key="4">
    <source>
        <dbReference type="Proteomes" id="UP001155483"/>
    </source>
</evidence>
<dbReference type="EMBL" id="JAOTIF010000018">
    <property type="protein sequence ID" value="MCU7551181.1"/>
    <property type="molecule type" value="Genomic_DNA"/>
</dbReference>
<gene>
    <name evidence="3" type="ORF">OCK74_18820</name>
</gene>
<feature type="compositionally biased region" description="Gly residues" evidence="1">
    <location>
        <begin position="120"/>
        <end position="139"/>
    </location>
</feature>
<protein>
    <submittedName>
        <fullName evidence="3">Uncharacterized protein</fullName>
    </submittedName>
</protein>
<evidence type="ECO:0000313" key="3">
    <source>
        <dbReference type="EMBL" id="MCU7551181.1"/>
    </source>
</evidence>
<feature type="region of interest" description="Disordered" evidence="1">
    <location>
        <begin position="76"/>
        <end position="139"/>
    </location>
</feature>
<dbReference type="RefSeq" id="WP_279298620.1">
    <property type="nucleotide sequence ID" value="NZ_JAOTIF010000018.1"/>
</dbReference>
<dbReference type="Proteomes" id="UP001155483">
    <property type="component" value="Unassembled WGS sequence"/>
</dbReference>
<keyword evidence="4" id="KW-1185">Reference proteome</keyword>
<accession>A0A9X3B9F4</accession>
<keyword evidence="2" id="KW-0472">Membrane</keyword>
<evidence type="ECO:0000256" key="1">
    <source>
        <dbReference type="SAM" id="MobiDB-lite"/>
    </source>
</evidence>